<gene>
    <name evidence="2" type="ORF">MCOR_43058</name>
</gene>
<dbReference type="SUPFAM" id="SSF56399">
    <property type="entry name" value="ADP-ribosylation"/>
    <property type="match status" value="1"/>
</dbReference>
<name>A0A6J8DP22_MYTCO</name>
<feature type="region of interest" description="Disordered" evidence="1">
    <location>
        <begin position="242"/>
        <end position="296"/>
    </location>
</feature>
<dbReference type="Pfam" id="PF01885">
    <property type="entry name" value="PTS_2-RNA"/>
    <property type="match status" value="1"/>
</dbReference>
<dbReference type="Proteomes" id="UP000507470">
    <property type="component" value="Unassembled WGS sequence"/>
</dbReference>
<dbReference type="OrthoDB" id="10358872at2759"/>
<feature type="compositionally biased region" description="Polar residues" evidence="1">
    <location>
        <begin position="248"/>
        <end position="259"/>
    </location>
</feature>
<dbReference type="AlphaFoldDB" id="A0A6J8DP22"/>
<feature type="region of interest" description="Disordered" evidence="1">
    <location>
        <begin position="381"/>
        <end position="408"/>
    </location>
</feature>
<feature type="region of interest" description="Disordered" evidence="1">
    <location>
        <begin position="182"/>
        <end position="201"/>
    </location>
</feature>
<organism evidence="2 3">
    <name type="scientific">Mytilus coruscus</name>
    <name type="common">Sea mussel</name>
    <dbReference type="NCBI Taxonomy" id="42192"/>
    <lineage>
        <taxon>Eukaryota</taxon>
        <taxon>Metazoa</taxon>
        <taxon>Spiralia</taxon>
        <taxon>Lophotrochozoa</taxon>
        <taxon>Mollusca</taxon>
        <taxon>Bivalvia</taxon>
        <taxon>Autobranchia</taxon>
        <taxon>Pteriomorphia</taxon>
        <taxon>Mytilida</taxon>
        <taxon>Mytiloidea</taxon>
        <taxon>Mytilidae</taxon>
        <taxon>Mytilinae</taxon>
        <taxon>Mytilus</taxon>
    </lineage>
</organism>
<protein>
    <recommendedName>
        <fullName evidence="4">2'-phosphotransferase</fullName>
    </recommendedName>
</protein>
<dbReference type="Pfam" id="PF12836">
    <property type="entry name" value="HHH_3"/>
    <property type="match status" value="1"/>
</dbReference>
<evidence type="ECO:0000256" key="1">
    <source>
        <dbReference type="SAM" id="MobiDB-lite"/>
    </source>
</evidence>
<sequence>MFRFLPCRWWTAKIVRQEGKGCFGLFQRGNKSFQAFVEYSGGILHGRLGEKIVAVDDRLLPFLTQKGQLGTSHRDLQLQMSVVNINTCSFQELLQLPGIGIKTGEQIMDIREGKGFVTESDLATISHLRVTMTLLSRLDFSPNGGGQNIGPPPEDQGRHDEILNRVNTVVDGGHIAPQDTFKQKAWHQGQSPGHWGGPSQMDSAYLDYSPYPGDARARPKTPWNWDGGYREQLQKKEWSHHIIGDPKQGNSPHQGSSIGNKPYGPGEDSALDKNVQTKGGTPSHPRGHASNYASQGSAPCTQLVHTGWGQYETPCNKYGKWQDNQGEDTRQVPAHTYGERQDNRGEDTRQTPARAYWGRQSHSQYNQGYTLVPPHGVTAGGNYGQQAYPVPYNEDRPRENTRGPDSRVKQNCNRTIKLKRDYSGDRSESPQMKLGLSVVESVSQGRVAEVAIVGSGVGARDKDGNREPSVSVKVKAEIESEQCSNSNKEATPSGRLDCYLLKCLANIFRHGALELDHSFLPGGYLLVEEILKSHPGFAGYSLPDIQKLIKVDVDRMFTLIKDTDSGGWKIRANQGYSLMVDTPTIPLVEKCEVPQGNLVAPALLTRDQQGPVANIMREPIGAILPIENSSSIHKVAAPTETTLACDEEAQESWDSTSDGEADTTLEEGSSDEKIVIVCPQYQDSTCPTPVVDTGMTDNTEKGPTSLIFVDPSSTGEIDRKAATESNSLLNKETVITFNSSVIQESVYINPESPDLGLGLLFKADNVVTRCFKLQRPPVDSGTTTLRVTIASVRCGPNRRQWDPGIPYLYKRINTVQVKKK</sequence>
<dbReference type="SUPFAM" id="SSF47781">
    <property type="entry name" value="RuvA domain 2-like"/>
    <property type="match status" value="1"/>
</dbReference>
<dbReference type="Gene3D" id="1.10.150.320">
    <property type="entry name" value="Photosystem II 12 kDa extrinsic protein"/>
    <property type="match status" value="1"/>
</dbReference>
<reference evidence="2 3" key="1">
    <citation type="submission" date="2020-06" db="EMBL/GenBank/DDBJ databases">
        <authorList>
            <person name="Li R."/>
            <person name="Bekaert M."/>
        </authorList>
    </citation>
    <scope>NUCLEOTIDE SEQUENCE [LARGE SCALE GENOMIC DNA]</scope>
    <source>
        <strain evidence="3">wild</strain>
    </source>
</reference>
<feature type="region of interest" description="Disordered" evidence="1">
    <location>
        <begin position="647"/>
        <end position="669"/>
    </location>
</feature>
<dbReference type="GO" id="GO:0016740">
    <property type="term" value="F:transferase activity"/>
    <property type="evidence" value="ECO:0007669"/>
    <property type="project" value="InterPro"/>
</dbReference>
<evidence type="ECO:0000313" key="2">
    <source>
        <dbReference type="EMBL" id="CAC5409819.1"/>
    </source>
</evidence>
<proteinExistence type="predicted"/>
<feature type="compositionally biased region" description="Basic and acidic residues" evidence="1">
    <location>
        <begin position="393"/>
        <end position="408"/>
    </location>
</feature>
<dbReference type="InterPro" id="IPR002745">
    <property type="entry name" value="Ptrans_KptA/Tpt1"/>
</dbReference>
<accession>A0A6J8DP22</accession>
<evidence type="ECO:0000313" key="3">
    <source>
        <dbReference type="Proteomes" id="UP000507470"/>
    </source>
</evidence>
<dbReference type="InterPro" id="IPR010994">
    <property type="entry name" value="RuvA_2-like"/>
</dbReference>
<evidence type="ECO:0008006" key="4">
    <source>
        <dbReference type="Google" id="ProtNLM"/>
    </source>
</evidence>
<dbReference type="EMBL" id="CACVKT020007648">
    <property type="protein sequence ID" value="CAC5409819.1"/>
    <property type="molecule type" value="Genomic_DNA"/>
</dbReference>
<keyword evidence="3" id="KW-1185">Reference proteome</keyword>